<organism evidence="2 3">
    <name type="scientific">Paraburkholderia fungorum</name>
    <dbReference type="NCBI Taxonomy" id="134537"/>
    <lineage>
        <taxon>Bacteria</taxon>
        <taxon>Pseudomonadati</taxon>
        <taxon>Pseudomonadota</taxon>
        <taxon>Betaproteobacteria</taxon>
        <taxon>Burkholderiales</taxon>
        <taxon>Burkholderiaceae</taxon>
        <taxon>Paraburkholderia</taxon>
    </lineage>
</organism>
<keyword evidence="1" id="KW-1133">Transmembrane helix</keyword>
<sequence>MHPAMFIACIKGLVAGSVNVAFALTFGAIWPKVPTAALAMLTGFAGYGVSLVLFVVALRNLGTAHAPFPDIHHRHTH</sequence>
<gene>
    <name evidence="2" type="ORF">OI25_5528</name>
</gene>
<evidence type="ECO:0000256" key="1">
    <source>
        <dbReference type="SAM" id="Phobius"/>
    </source>
</evidence>
<proteinExistence type="predicted"/>
<keyword evidence="1" id="KW-0472">Membrane</keyword>
<evidence type="ECO:0000313" key="2">
    <source>
        <dbReference type="EMBL" id="AJZ61177.1"/>
    </source>
</evidence>
<protein>
    <submittedName>
        <fullName evidence="2">Membrane protein</fullName>
    </submittedName>
</protein>
<evidence type="ECO:0000313" key="3">
    <source>
        <dbReference type="Proteomes" id="UP000032614"/>
    </source>
</evidence>
<feature type="transmembrane region" description="Helical" evidence="1">
    <location>
        <begin position="12"/>
        <end position="30"/>
    </location>
</feature>
<feature type="transmembrane region" description="Helical" evidence="1">
    <location>
        <begin position="36"/>
        <end position="58"/>
    </location>
</feature>
<dbReference type="KEGG" id="bfn:OI25_5528"/>
<reference evidence="2 3" key="1">
    <citation type="journal article" date="2015" name="Genome Announc.">
        <title>Complete genome sequences for 59 burkholderia isolates, both pathogenic and near neighbor.</title>
        <authorList>
            <person name="Johnson S.L."/>
            <person name="Bishop-Lilly K.A."/>
            <person name="Ladner J.T."/>
            <person name="Daligault H.E."/>
            <person name="Davenport K.W."/>
            <person name="Jaissle J."/>
            <person name="Frey K.G."/>
            <person name="Koroleva G.I."/>
            <person name="Bruce D.C."/>
            <person name="Coyne S.R."/>
            <person name="Broomall S.M."/>
            <person name="Li P.E."/>
            <person name="Teshima H."/>
            <person name="Gibbons H.S."/>
            <person name="Palacios G.F."/>
            <person name="Rosenzweig C.N."/>
            <person name="Redden C.L."/>
            <person name="Xu Y."/>
            <person name="Minogue T.D."/>
            <person name="Chain P.S."/>
        </authorList>
    </citation>
    <scope>NUCLEOTIDE SEQUENCE [LARGE SCALE GENOMIC DNA]</scope>
    <source>
        <strain evidence="2 3">ATCC BAA-463</strain>
    </source>
</reference>
<keyword evidence="1" id="KW-0812">Transmembrane</keyword>
<dbReference type="EMBL" id="CP010027">
    <property type="protein sequence ID" value="AJZ61177.1"/>
    <property type="molecule type" value="Genomic_DNA"/>
</dbReference>
<accession>A0AAU8TBS0</accession>
<dbReference type="AlphaFoldDB" id="A0AAU8TBS0"/>
<dbReference type="Proteomes" id="UP000032614">
    <property type="component" value="Chromosome 2"/>
</dbReference>
<name>A0AAU8TBS0_9BURK</name>